<dbReference type="RefSeq" id="WP_231418095.1">
    <property type="nucleotide sequence ID" value="NZ_CP126446.1"/>
</dbReference>
<protein>
    <submittedName>
        <fullName evidence="2">Uncharacterized protein</fullName>
    </submittedName>
</protein>
<feature type="transmembrane region" description="Helical" evidence="1">
    <location>
        <begin position="9"/>
        <end position="30"/>
    </location>
</feature>
<dbReference type="EMBL" id="CP126446">
    <property type="protein sequence ID" value="WIF99289.1"/>
    <property type="molecule type" value="Genomic_DNA"/>
</dbReference>
<feature type="transmembrane region" description="Helical" evidence="1">
    <location>
        <begin position="104"/>
        <end position="122"/>
    </location>
</feature>
<evidence type="ECO:0000313" key="2">
    <source>
        <dbReference type="EMBL" id="WIF99289.1"/>
    </source>
</evidence>
<reference evidence="2 3" key="1">
    <citation type="submission" date="2023-05" db="EMBL/GenBank/DDBJ databases">
        <title>Comparative genomics reveals the evidence of polycyclic aromatic hydrocarbons degradation in moderately halophilic genus Pontibacillus.</title>
        <authorList>
            <person name="Yang H."/>
            <person name="Qian Z."/>
        </authorList>
    </citation>
    <scope>NUCLEOTIDE SEQUENCE [LARGE SCALE GENOMIC DNA]</scope>
    <source>
        <strain evidence="3">HN14</strain>
    </source>
</reference>
<name>A0ABY8V0L6_9BACI</name>
<evidence type="ECO:0000256" key="1">
    <source>
        <dbReference type="SAM" id="Phobius"/>
    </source>
</evidence>
<keyword evidence="1" id="KW-0472">Membrane</keyword>
<sequence>MSEHRPKGFYNVIIIIASILTALLLQYFFFGISITNLLNSTMMFMMAYGIIVELLTNSSKERLHQNKEDLESDDVFNTCFEESGLNEKQKYYTVKINQLQKASLYLGLPISIVFAFLFLSFTKYIDNLSIASVIILPSLLIMFTIRFFIERFVKKREKLLHSHEP</sequence>
<dbReference type="Proteomes" id="UP001236652">
    <property type="component" value="Chromosome"/>
</dbReference>
<evidence type="ECO:0000313" key="3">
    <source>
        <dbReference type="Proteomes" id="UP001236652"/>
    </source>
</evidence>
<accession>A0ABY8V0L6</accession>
<keyword evidence="3" id="KW-1185">Reference proteome</keyword>
<feature type="transmembrane region" description="Helical" evidence="1">
    <location>
        <begin position="128"/>
        <end position="149"/>
    </location>
</feature>
<gene>
    <name evidence="2" type="ORF">QNI29_06415</name>
</gene>
<organism evidence="2 3">
    <name type="scientific">Pontibacillus chungwhensis</name>
    <dbReference type="NCBI Taxonomy" id="265426"/>
    <lineage>
        <taxon>Bacteria</taxon>
        <taxon>Bacillati</taxon>
        <taxon>Bacillota</taxon>
        <taxon>Bacilli</taxon>
        <taxon>Bacillales</taxon>
        <taxon>Bacillaceae</taxon>
        <taxon>Pontibacillus</taxon>
    </lineage>
</organism>
<keyword evidence="1" id="KW-1133">Transmembrane helix</keyword>
<feature type="transmembrane region" description="Helical" evidence="1">
    <location>
        <begin position="36"/>
        <end position="55"/>
    </location>
</feature>
<keyword evidence="1" id="KW-0812">Transmembrane</keyword>
<proteinExistence type="predicted"/>